<proteinExistence type="predicted"/>
<evidence type="ECO:0000313" key="2">
    <source>
        <dbReference type="Proteomes" id="UP000278078"/>
    </source>
</evidence>
<dbReference type="PANTHER" id="PTHR43460">
    <property type="entry name" value="METHYLTRANSFERASE"/>
    <property type="match status" value="1"/>
</dbReference>
<dbReference type="AlphaFoldDB" id="A0A3S5E5F7"/>
<protein>
    <submittedName>
        <fullName evidence="1">Uncharacterized protein</fullName>
    </submittedName>
</protein>
<dbReference type="InterPro" id="IPR052939">
    <property type="entry name" value="23S_rRNA_MeTrnsfrase_RlmA"/>
</dbReference>
<organism evidence="1 2">
    <name type="scientific">Pseudomonas fluorescens</name>
    <dbReference type="NCBI Taxonomy" id="294"/>
    <lineage>
        <taxon>Bacteria</taxon>
        <taxon>Pseudomonadati</taxon>
        <taxon>Pseudomonadota</taxon>
        <taxon>Gammaproteobacteria</taxon>
        <taxon>Pseudomonadales</taxon>
        <taxon>Pseudomonadaceae</taxon>
        <taxon>Pseudomonas</taxon>
    </lineage>
</organism>
<evidence type="ECO:0000313" key="1">
    <source>
        <dbReference type="EMBL" id="VEE50233.1"/>
    </source>
</evidence>
<dbReference type="EMBL" id="LR134300">
    <property type="protein sequence ID" value="VEE50233.1"/>
    <property type="molecule type" value="Genomic_DNA"/>
</dbReference>
<accession>A0A3S5E5F7</accession>
<sequence length="125" mass="13980">MSSKLYICMDLPWRVDSGMVAGGLWENGEMAPPPEAPHWNLGFARAQLEAAELPPVAGGEGWEVLHFADVGALAWYLLNLPWVFPGFSFRRHRKGLRGLHESGEPLAVRQFLFWLEARNPQAARG</sequence>
<name>A0A3S5E5F7_PSEFL</name>
<dbReference type="Proteomes" id="UP000278078">
    <property type="component" value="Chromosome"/>
</dbReference>
<reference evidence="1 2" key="1">
    <citation type="submission" date="2018-12" db="EMBL/GenBank/DDBJ databases">
        <authorList>
            <consortium name="Pathogen Informatics"/>
        </authorList>
    </citation>
    <scope>NUCLEOTIDE SEQUENCE [LARGE SCALE GENOMIC DNA]</scope>
    <source>
        <strain evidence="1 2">NCTC10783</strain>
    </source>
</reference>
<gene>
    <name evidence="1" type="ORF">NCTC10783_06197</name>
</gene>
<dbReference type="PANTHER" id="PTHR43460:SF1">
    <property type="entry name" value="METHYLTRANSFERASE TYPE 11 DOMAIN-CONTAINING PROTEIN"/>
    <property type="match status" value="1"/>
</dbReference>